<sequence length="528" mass="58854">MTTQIKFCGAAGTVTGSCYRLRVAGRQFLVDCGMFQGTKTLKELNYGPFPFDPAEIDFVLLTHAHIDHSGVIPKLIKAGFKGPIFTTAQTRDLLSYMLPDSGYIQEVEVERLNRRNQRRGKPAVEPIYGRKDAEDSMAQIHPVEFEEWLQPCAEVRAKFWNAGHILGAASIEIEINERDEAIRLLFSGDIGPDNKLFHGDPEAPSGFDYVFCEATYGGRVREDSTPERRRRILSTEINDAMAAGGALVIPSFAVERTQELLLDIDHLLDKEKVACTAVFLDSPLAIRVTSVFAKYKSDLEDVEEGDHPFSNPKFHFTETVDESKSIARFDGGVIIMAASGMCDAGRIRHHLKNHLWRAQSTVLLVGYQAEGTLGCLLEKGLKTVKIQGEEIKVRARIRSIDIYSGHADGNGLIDWVTARKPVRQAVFLTHGSGESLQAMQAQLLDAGFLEDEVIVPALDDEFELRKSGKTVKSRGVSKRLAPDFVDKLDWHNELAQLTLDIRSALEHASDSKQKSKLLLKLRQTLHKK</sequence>
<organism evidence="4 5">
    <name type="scientific">Sneathiella litorea</name>
    <dbReference type="NCBI Taxonomy" id="2606216"/>
    <lineage>
        <taxon>Bacteria</taxon>
        <taxon>Pseudomonadati</taxon>
        <taxon>Pseudomonadota</taxon>
        <taxon>Alphaproteobacteria</taxon>
        <taxon>Sneathiellales</taxon>
        <taxon>Sneathiellaceae</taxon>
        <taxon>Sneathiella</taxon>
    </lineage>
</organism>
<feature type="domain" description="Beta-Casp" evidence="3">
    <location>
        <begin position="257"/>
        <end position="377"/>
    </location>
</feature>
<accession>A0A6L8W7S5</accession>
<dbReference type="InterPro" id="IPR001279">
    <property type="entry name" value="Metallo-B-lactamas"/>
</dbReference>
<dbReference type="PROSITE" id="PS51257">
    <property type="entry name" value="PROKAR_LIPOPROTEIN"/>
    <property type="match status" value="1"/>
</dbReference>
<evidence type="ECO:0000313" key="5">
    <source>
        <dbReference type="Proteomes" id="UP000476030"/>
    </source>
</evidence>
<comment type="caution">
    <text evidence="4">The sequence shown here is derived from an EMBL/GenBank/DDBJ whole genome shotgun (WGS) entry which is preliminary data.</text>
</comment>
<dbReference type="InterPro" id="IPR011108">
    <property type="entry name" value="RMMBL"/>
</dbReference>
<dbReference type="SMART" id="SM00849">
    <property type="entry name" value="Lactamase_B"/>
    <property type="match status" value="1"/>
</dbReference>
<proteinExistence type="predicted"/>
<dbReference type="PANTHER" id="PTHR11203">
    <property type="entry name" value="CLEAVAGE AND POLYADENYLATION SPECIFICITY FACTOR FAMILY MEMBER"/>
    <property type="match status" value="1"/>
</dbReference>
<name>A0A6L8W7S5_9PROT</name>
<dbReference type="PANTHER" id="PTHR11203:SF37">
    <property type="entry name" value="INTEGRATOR COMPLEX SUBUNIT 11"/>
    <property type="match status" value="1"/>
</dbReference>
<evidence type="ECO:0000259" key="3">
    <source>
        <dbReference type="SMART" id="SM01027"/>
    </source>
</evidence>
<dbReference type="InterPro" id="IPR050698">
    <property type="entry name" value="MBL"/>
</dbReference>
<dbReference type="Proteomes" id="UP000476030">
    <property type="component" value="Unassembled WGS sequence"/>
</dbReference>
<evidence type="ECO:0000313" key="4">
    <source>
        <dbReference type="EMBL" id="MZR30699.1"/>
    </source>
</evidence>
<dbReference type="Gene3D" id="3.40.50.10890">
    <property type="match status" value="1"/>
</dbReference>
<dbReference type="RefSeq" id="WP_161315257.1">
    <property type="nucleotide sequence ID" value="NZ_WTUW01000002.1"/>
</dbReference>
<dbReference type="SMART" id="SM01027">
    <property type="entry name" value="Beta-Casp"/>
    <property type="match status" value="1"/>
</dbReference>
<dbReference type="GO" id="GO:0016787">
    <property type="term" value="F:hydrolase activity"/>
    <property type="evidence" value="ECO:0007669"/>
    <property type="project" value="UniProtKB-KW"/>
</dbReference>
<gene>
    <name evidence="4" type="ORF">GQE98_08630</name>
</gene>
<dbReference type="Pfam" id="PF00753">
    <property type="entry name" value="Lactamase_B"/>
    <property type="match status" value="1"/>
</dbReference>
<feature type="domain" description="Metallo-beta-lactamase" evidence="2">
    <location>
        <begin position="15"/>
        <end position="245"/>
    </location>
</feature>
<dbReference type="InterPro" id="IPR036866">
    <property type="entry name" value="RibonucZ/Hydroxyglut_hydro"/>
</dbReference>
<evidence type="ECO:0000256" key="1">
    <source>
        <dbReference type="ARBA" id="ARBA00022801"/>
    </source>
</evidence>
<dbReference type="Pfam" id="PF07521">
    <property type="entry name" value="RMMBL"/>
    <property type="match status" value="1"/>
</dbReference>
<dbReference type="Gene3D" id="3.60.15.10">
    <property type="entry name" value="Ribonuclease Z/Hydroxyacylglutathione hydrolase-like"/>
    <property type="match status" value="1"/>
</dbReference>
<keyword evidence="1 4" id="KW-0378">Hydrolase</keyword>
<reference evidence="4 5" key="1">
    <citation type="submission" date="2019-12" db="EMBL/GenBank/DDBJ databases">
        <title>Snethiella sp. nov. sp. isolated from sea sand.</title>
        <authorList>
            <person name="Kim J."/>
            <person name="Jeong S.E."/>
            <person name="Jung H.S."/>
            <person name="Jeon C.O."/>
        </authorList>
    </citation>
    <scope>NUCLEOTIDE SEQUENCE [LARGE SCALE GENOMIC DNA]</scope>
    <source>
        <strain evidence="4 5">DP05</strain>
    </source>
</reference>
<dbReference type="Pfam" id="PF10996">
    <property type="entry name" value="Beta-Casp"/>
    <property type="match status" value="1"/>
</dbReference>
<protein>
    <submittedName>
        <fullName evidence="4">MBL fold metallo-hydrolase</fullName>
    </submittedName>
</protein>
<keyword evidence="5" id="KW-1185">Reference proteome</keyword>
<dbReference type="SUPFAM" id="SSF56281">
    <property type="entry name" value="Metallo-hydrolase/oxidoreductase"/>
    <property type="match status" value="1"/>
</dbReference>
<evidence type="ECO:0000259" key="2">
    <source>
        <dbReference type="SMART" id="SM00849"/>
    </source>
</evidence>
<dbReference type="GO" id="GO:0004521">
    <property type="term" value="F:RNA endonuclease activity"/>
    <property type="evidence" value="ECO:0007669"/>
    <property type="project" value="TreeGrafter"/>
</dbReference>
<dbReference type="AlphaFoldDB" id="A0A6L8W7S5"/>
<dbReference type="CDD" id="cd16295">
    <property type="entry name" value="TTHA0252-CPSF-like_MBL-fold"/>
    <property type="match status" value="1"/>
</dbReference>
<dbReference type="InterPro" id="IPR022712">
    <property type="entry name" value="Beta_Casp"/>
</dbReference>
<dbReference type="EMBL" id="WTUW01000002">
    <property type="protein sequence ID" value="MZR30699.1"/>
    <property type="molecule type" value="Genomic_DNA"/>
</dbReference>